<sequence length="335" mass="37812">MTKDICWITWEDHRRSIELAKELGADYYFVKSNEAFIVRHILKAVKTISLIYRYRNGLVVVQNPSRILAALAALMKLIFRFPLIVDRHTNFRLGKGISLNPAIWFVILCSEFSLKVADLTIVTNEFLKNVVEKKGGRAIVLHDKIPELKQDAQSLELPGKVNILFVCTFSPDEPYLEVIKAAEQLPNDYCVLITGNYEKAGLDPSSDFIANNVRLLGFVSSNAYDAYVQYCDMMMVLTTSEWVLVCGGYEAMAAGKPLITSDTMTLKAFYGQSAEYTSANSKSIAQAAMKVANNPDIYKHLIAQECLEKTKLWRKQWSELDTFLENAEAFSSTTR</sequence>
<dbReference type="PANTHER" id="PTHR46401">
    <property type="entry name" value="GLYCOSYLTRANSFERASE WBBK-RELATED"/>
    <property type="match status" value="1"/>
</dbReference>
<protein>
    <submittedName>
        <fullName evidence="3">Glycosyltransferase family 4 protein</fullName>
    </submittedName>
</protein>
<comment type="caution">
    <text evidence="3">The sequence shown here is derived from an EMBL/GenBank/DDBJ whole genome shotgun (WGS) entry which is preliminary data.</text>
</comment>
<proteinExistence type="predicted"/>
<dbReference type="RefSeq" id="WP_137434631.1">
    <property type="nucleotide sequence ID" value="NZ_JANRHC010000005.1"/>
</dbReference>
<feature type="domain" description="Glycosyl transferase family 1" evidence="2">
    <location>
        <begin position="153"/>
        <end position="301"/>
    </location>
</feature>
<dbReference type="AlphaFoldDB" id="A0A4U6R1L2"/>
<keyword evidence="4" id="KW-1185">Reference proteome</keyword>
<dbReference type="Pfam" id="PF00534">
    <property type="entry name" value="Glycos_transf_1"/>
    <property type="match status" value="1"/>
</dbReference>
<dbReference type="Proteomes" id="UP000308488">
    <property type="component" value="Unassembled WGS sequence"/>
</dbReference>
<dbReference type="SUPFAM" id="SSF53756">
    <property type="entry name" value="UDP-Glycosyltransferase/glycogen phosphorylase"/>
    <property type="match status" value="1"/>
</dbReference>
<evidence type="ECO:0000256" key="1">
    <source>
        <dbReference type="ARBA" id="ARBA00022679"/>
    </source>
</evidence>
<gene>
    <name evidence="3" type="ORF">FDP08_03455</name>
</gene>
<organism evidence="3 4">
    <name type="scientific">Marinobacter panjinensis</name>
    <dbReference type="NCBI Taxonomy" id="2576384"/>
    <lineage>
        <taxon>Bacteria</taxon>
        <taxon>Pseudomonadati</taxon>
        <taxon>Pseudomonadota</taxon>
        <taxon>Gammaproteobacteria</taxon>
        <taxon>Pseudomonadales</taxon>
        <taxon>Marinobacteraceae</taxon>
        <taxon>Marinobacter</taxon>
    </lineage>
</organism>
<dbReference type="GO" id="GO:0016757">
    <property type="term" value="F:glycosyltransferase activity"/>
    <property type="evidence" value="ECO:0007669"/>
    <property type="project" value="InterPro"/>
</dbReference>
<accession>A0A4U6R1L2</accession>
<evidence type="ECO:0000313" key="3">
    <source>
        <dbReference type="EMBL" id="TKV67211.1"/>
    </source>
</evidence>
<name>A0A4U6R1L2_9GAMM</name>
<keyword evidence="1 3" id="KW-0808">Transferase</keyword>
<dbReference type="PANTHER" id="PTHR46401:SF2">
    <property type="entry name" value="GLYCOSYLTRANSFERASE WBBK-RELATED"/>
    <property type="match status" value="1"/>
</dbReference>
<dbReference type="EMBL" id="SZYH01000001">
    <property type="protein sequence ID" value="TKV67211.1"/>
    <property type="molecule type" value="Genomic_DNA"/>
</dbReference>
<dbReference type="OrthoDB" id="6794112at2"/>
<dbReference type="Gene3D" id="3.40.50.2000">
    <property type="entry name" value="Glycogen Phosphorylase B"/>
    <property type="match status" value="1"/>
</dbReference>
<dbReference type="InterPro" id="IPR001296">
    <property type="entry name" value="Glyco_trans_1"/>
</dbReference>
<reference evidence="3 4" key="1">
    <citation type="submission" date="2019-05" db="EMBL/GenBank/DDBJ databases">
        <title>Marinobacter panjinensis sp. nov., a moderately halophilic bacterium isolated from sea tidal flat environment.</title>
        <authorList>
            <person name="Yang W."/>
            <person name="An M."/>
            <person name="He W."/>
            <person name="Luo X."/>
            <person name="Zhu L."/>
            <person name="Chen G."/>
            <person name="Zhang Y."/>
            <person name="Wang Y."/>
        </authorList>
    </citation>
    <scope>NUCLEOTIDE SEQUENCE [LARGE SCALE GENOMIC DNA]</scope>
    <source>
        <strain evidence="3 4">PJ-16</strain>
    </source>
</reference>
<evidence type="ECO:0000259" key="2">
    <source>
        <dbReference type="Pfam" id="PF00534"/>
    </source>
</evidence>
<evidence type="ECO:0000313" key="4">
    <source>
        <dbReference type="Proteomes" id="UP000308488"/>
    </source>
</evidence>